<organism evidence="2 3">
    <name type="scientific">Aspergillus lucknowensis</name>
    <dbReference type="NCBI Taxonomy" id="176173"/>
    <lineage>
        <taxon>Eukaryota</taxon>
        <taxon>Fungi</taxon>
        <taxon>Dikarya</taxon>
        <taxon>Ascomycota</taxon>
        <taxon>Pezizomycotina</taxon>
        <taxon>Eurotiomycetes</taxon>
        <taxon>Eurotiomycetidae</taxon>
        <taxon>Eurotiales</taxon>
        <taxon>Aspergillaceae</taxon>
        <taxon>Aspergillus</taxon>
        <taxon>Aspergillus subgen. Nidulantes</taxon>
    </lineage>
</organism>
<accession>A0ABR4LIG8</accession>
<dbReference type="GeneID" id="98148646"/>
<dbReference type="Proteomes" id="UP001610432">
    <property type="component" value="Unassembled WGS sequence"/>
</dbReference>
<dbReference type="RefSeq" id="XP_070883284.1">
    <property type="nucleotide sequence ID" value="XM_071033574.1"/>
</dbReference>
<comment type="caution">
    <text evidence="2">The sequence shown here is derived from an EMBL/GenBank/DDBJ whole genome shotgun (WGS) entry which is preliminary data.</text>
</comment>
<dbReference type="PANTHER" id="PTHR39603">
    <property type="entry name" value="CYANOVIRIN-N DOMAIN-CONTAINING PROTEIN"/>
    <property type="match status" value="1"/>
</dbReference>
<keyword evidence="1" id="KW-0732">Signal</keyword>
<evidence type="ECO:0000256" key="1">
    <source>
        <dbReference type="SAM" id="SignalP"/>
    </source>
</evidence>
<name>A0ABR4LIG8_9EURO</name>
<keyword evidence="3" id="KW-1185">Reference proteome</keyword>
<dbReference type="EMBL" id="JBFXLQ010000042">
    <property type="protein sequence ID" value="KAL2864305.1"/>
    <property type="molecule type" value="Genomic_DNA"/>
</dbReference>
<gene>
    <name evidence="2" type="ORF">BJX67DRAFT_383966</name>
</gene>
<proteinExistence type="predicted"/>
<feature type="signal peptide" evidence="1">
    <location>
        <begin position="1"/>
        <end position="23"/>
    </location>
</feature>
<protein>
    <recommendedName>
        <fullName evidence="4">Cyanovirin-N domain-containing protein</fullName>
    </recommendedName>
</protein>
<feature type="chain" id="PRO_5047050043" description="Cyanovirin-N domain-containing protein" evidence="1">
    <location>
        <begin position="24"/>
        <end position="135"/>
    </location>
</feature>
<sequence>MTPSLGTCLFTLLALGGSTVADAAPGSHENVKRDDLTCSGFALRPVGEVNACIDFLHSRGDTTCAINGRASDFCTTGGTKITGFNYSNKESVSSLCRDVAYSLQKVLDSCTRYRGVAGGNAAGENADIFVSIQPA</sequence>
<evidence type="ECO:0008006" key="4">
    <source>
        <dbReference type="Google" id="ProtNLM"/>
    </source>
</evidence>
<evidence type="ECO:0000313" key="3">
    <source>
        <dbReference type="Proteomes" id="UP001610432"/>
    </source>
</evidence>
<dbReference type="PANTHER" id="PTHR39603:SF1">
    <property type="entry name" value="CYANOVIRIN-N DOMAIN-CONTAINING PROTEIN"/>
    <property type="match status" value="1"/>
</dbReference>
<evidence type="ECO:0000313" key="2">
    <source>
        <dbReference type="EMBL" id="KAL2864305.1"/>
    </source>
</evidence>
<reference evidence="2 3" key="1">
    <citation type="submission" date="2024-07" db="EMBL/GenBank/DDBJ databases">
        <title>Section-level genome sequencing and comparative genomics of Aspergillus sections Usti and Cavernicolus.</title>
        <authorList>
            <consortium name="Lawrence Berkeley National Laboratory"/>
            <person name="Nybo J.L."/>
            <person name="Vesth T.C."/>
            <person name="Theobald S."/>
            <person name="Frisvad J.C."/>
            <person name="Larsen T.O."/>
            <person name="Kjaerboelling I."/>
            <person name="Rothschild-Mancinelli K."/>
            <person name="Lyhne E.K."/>
            <person name="Kogle M.E."/>
            <person name="Barry K."/>
            <person name="Clum A."/>
            <person name="Na H."/>
            <person name="Ledsgaard L."/>
            <person name="Lin J."/>
            <person name="Lipzen A."/>
            <person name="Kuo A."/>
            <person name="Riley R."/>
            <person name="Mondo S."/>
            <person name="Labutti K."/>
            <person name="Haridas S."/>
            <person name="Pangalinan J."/>
            <person name="Salamov A.A."/>
            <person name="Simmons B.A."/>
            <person name="Magnuson J.K."/>
            <person name="Chen J."/>
            <person name="Drula E."/>
            <person name="Henrissat B."/>
            <person name="Wiebenga A."/>
            <person name="Lubbers R.J."/>
            <person name="Gomes A.C."/>
            <person name="Macurrencykelacurrency M.R."/>
            <person name="Stajich J."/>
            <person name="Grigoriev I.V."/>
            <person name="Mortensen U.H."/>
            <person name="De Vries R.P."/>
            <person name="Baker S.E."/>
            <person name="Andersen M.R."/>
        </authorList>
    </citation>
    <scope>NUCLEOTIDE SEQUENCE [LARGE SCALE GENOMIC DNA]</scope>
    <source>
        <strain evidence="2 3">CBS 449.75</strain>
    </source>
</reference>